<evidence type="ECO:0000313" key="2">
    <source>
        <dbReference type="Proteomes" id="UP000825701"/>
    </source>
</evidence>
<proteinExistence type="predicted"/>
<gene>
    <name evidence="1" type="ORF">K6K41_03015</name>
</gene>
<accession>A0A9E6ULL7</accession>
<dbReference type="EMBL" id="CP081869">
    <property type="protein sequence ID" value="QZO00692.1"/>
    <property type="molecule type" value="Genomic_DNA"/>
</dbReference>
<dbReference type="AlphaFoldDB" id="A0A9E6ULL7"/>
<reference evidence="1" key="1">
    <citation type="submission" date="2021-08" db="EMBL/GenBank/DDBJ databases">
        <authorList>
            <person name="Zhang H."/>
            <person name="Xu M."/>
            <person name="Yu Z."/>
            <person name="Yang L."/>
            <person name="Cai Y."/>
        </authorList>
    </citation>
    <scope>NUCLEOTIDE SEQUENCE</scope>
    <source>
        <strain evidence="1">CHL1</strain>
    </source>
</reference>
<keyword evidence="2" id="KW-1185">Reference proteome</keyword>
<dbReference type="Proteomes" id="UP000825701">
    <property type="component" value="Chromosome"/>
</dbReference>
<dbReference type="KEGG" id="cmet:K6K41_03015"/>
<evidence type="ECO:0000313" key="1">
    <source>
        <dbReference type="EMBL" id="QZO00692.1"/>
    </source>
</evidence>
<organism evidence="1 2">
    <name type="scientific">Chenggangzhangella methanolivorans</name>
    <dbReference type="NCBI Taxonomy" id="1437009"/>
    <lineage>
        <taxon>Bacteria</taxon>
        <taxon>Pseudomonadati</taxon>
        <taxon>Pseudomonadota</taxon>
        <taxon>Alphaproteobacteria</taxon>
        <taxon>Hyphomicrobiales</taxon>
        <taxon>Methylopilaceae</taxon>
        <taxon>Chenggangzhangella</taxon>
    </lineage>
</organism>
<protein>
    <submittedName>
        <fullName evidence="1">Uncharacterized protein</fullName>
    </submittedName>
</protein>
<name>A0A9E6ULL7_9HYPH</name>
<sequence length="55" mass="5907">MGARMIERVGLTARGFLALQVCEDGGEPVGRLLRDERSTPDRRRLVGAALAAAAR</sequence>
<dbReference type="RefSeq" id="WP_261403868.1">
    <property type="nucleotide sequence ID" value="NZ_CP081869.1"/>
</dbReference>